<sequence length="175" mass="19461">MSPWRYAVNLAATETERKEVAELVNAGFTGKWMPFTAPERVNGVWAAIVEATEAGRLGWKAKVATENKPGKDRLICVYTRDWRDRRDVARVLGELRAMGIDQRLSYKEDAATHALLYGQGASLYVAGPGSEGFTQRRDACTTEDQHPIFGAPGEELERTPEEIFARAEPYGPFPS</sequence>
<dbReference type="RefSeq" id="WP_061080260.1">
    <property type="nucleotide sequence ID" value="NZ_JAAXPG010000002.1"/>
</dbReference>
<dbReference type="Proteomes" id="UP000553209">
    <property type="component" value="Unassembled WGS sequence"/>
</dbReference>
<comment type="similarity">
    <text evidence="1">Belongs to the UPF0696 family.</text>
</comment>
<dbReference type="PANTHER" id="PTHR31977:SF1">
    <property type="entry name" value="UPF0696 PROTEIN C11ORF68"/>
    <property type="match status" value="1"/>
</dbReference>
<protein>
    <submittedName>
        <fullName evidence="2">DUF1917 domain-containing protein</fullName>
    </submittedName>
</protein>
<evidence type="ECO:0000256" key="1">
    <source>
        <dbReference type="ARBA" id="ARBA00010568"/>
    </source>
</evidence>
<dbReference type="InterPro" id="IPR015034">
    <property type="entry name" value="Bles03"/>
</dbReference>
<evidence type="ECO:0000313" key="3">
    <source>
        <dbReference type="Proteomes" id="UP000553209"/>
    </source>
</evidence>
<gene>
    <name evidence="2" type="ORF">HGB44_03250</name>
</gene>
<dbReference type="SUPFAM" id="SSF55418">
    <property type="entry name" value="eIF4e-like"/>
    <property type="match status" value="1"/>
</dbReference>
<dbReference type="InterPro" id="IPR023398">
    <property type="entry name" value="TIF_eIF4e-like"/>
</dbReference>
<dbReference type="EMBL" id="JAAXPG010000002">
    <property type="protein sequence ID" value="NKY96693.1"/>
    <property type="molecule type" value="Genomic_DNA"/>
</dbReference>
<dbReference type="Pfam" id="PF08939">
    <property type="entry name" value="Bles03"/>
    <property type="match status" value="1"/>
</dbReference>
<reference evidence="2 3" key="1">
    <citation type="submission" date="2020-04" db="EMBL/GenBank/DDBJ databases">
        <title>MicrobeNet Type strains.</title>
        <authorList>
            <person name="Nicholson A.C."/>
        </authorList>
    </citation>
    <scope>NUCLEOTIDE SEQUENCE [LARGE SCALE GENOMIC DNA]</scope>
    <source>
        <strain evidence="2 3">ATCC 23612</strain>
    </source>
</reference>
<proteinExistence type="inferred from homology"/>
<keyword evidence="3" id="KW-1185">Reference proteome</keyword>
<accession>A0A7X6M8K8</accession>
<organism evidence="2 3">
    <name type="scientific">Nocardiopsis alborubida</name>
    <dbReference type="NCBI Taxonomy" id="146802"/>
    <lineage>
        <taxon>Bacteria</taxon>
        <taxon>Bacillati</taxon>
        <taxon>Actinomycetota</taxon>
        <taxon>Actinomycetes</taxon>
        <taxon>Streptosporangiales</taxon>
        <taxon>Nocardiopsidaceae</taxon>
        <taxon>Nocardiopsis</taxon>
    </lineage>
</organism>
<name>A0A7X6M8K8_9ACTN</name>
<comment type="caution">
    <text evidence="2">The sequence shown here is derived from an EMBL/GenBank/DDBJ whole genome shotgun (WGS) entry which is preliminary data.</text>
</comment>
<dbReference type="Gene3D" id="3.30.760.10">
    <property type="entry name" value="RNA Cap, Translation Initiation Factor Eif4e"/>
    <property type="match status" value="1"/>
</dbReference>
<evidence type="ECO:0000313" key="2">
    <source>
        <dbReference type="EMBL" id="NKY96693.1"/>
    </source>
</evidence>
<dbReference type="PANTHER" id="PTHR31977">
    <property type="entry name" value="UPF0696 PROTEIN C11ORF68"/>
    <property type="match status" value="1"/>
</dbReference>
<dbReference type="AlphaFoldDB" id="A0A7X6M8K8"/>